<dbReference type="GO" id="GO:0050002">
    <property type="term" value="F:D-proline reductase activity"/>
    <property type="evidence" value="ECO:0007669"/>
    <property type="project" value="InterPro"/>
</dbReference>
<dbReference type="EMBL" id="CP031376">
    <property type="protein sequence ID" value="AXK50875.1"/>
    <property type="molecule type" value="Genomic_DNA"/>
</dbReference>
<dbReference type="NCBIfam" id="TIGR04480">
    <property type="entry name" value="D_pro_red_PrdA"/>
    <property type="match status" value="1"/>
</dbReference>
<evidence type="ECO:0000313" key="2">
    <source>
        <dbReference type="Proteomes" id="UP000254792"/>
    </source>
</evidence>
<dbReference type="Pfam" id="PF09338">
    <property type="entry name" value="Gly_reductase"/>
    <property type="match status" value="1"/>
</dbReference>
<dbReference type="OrthoDB" id="583at2"/>
<dbReference type="RefSeq" id="WP_115557795.1">
    <property type="nucleotide sequence ID" value="NZ_CP031376.1"/>
</dbReference>
<name>A0A345Z2P6_9MOLU</name>
<dbReference type="AlphaFoldDB" id="A0A345Z2P6"/>
<sequence length="622" mass="67575">MSMDKEKALKLKDKKAFTCCRFEAGSTIDASILEDPALLPDFVDSGLISVSDDMLTIGQVLGAKLKVTVDALTPLTPANVENYSSVEEAPSTATQTVAQSSDQPTKYIAPTNSVNDGMVRINIGLGTNINIEFPMGSASGNVSGIDNIVKNMSESNNSNPVSGNKTCEPKVLRTLKKEYVNIKEVKIGKAFELKDGILTIDKGITQKCLAKGDLVTKFDFEIITQKDYSKDSDTIMDVQPIAAKIEDELGSGVTRVLDNVVIVLTGVDENGKQIGEFGSSEGPLDRNIMWNRPGAPDFGDIFIKINTVIKANAGMERPGPLAAHLAADVLTQEIRKVLTEAKGLTVVKTENLEHKRNFGKPKVVVVKEIMGQGAMHDNLILPTEPVGTIGGVPNVDLGNLPIAISPLELLDGGVHALTCIGPASKETSRHYFREPLVAQALVDEEIDFVGLILVGSPQVNGEKFYVSKRLGMMVEYMGVDAAIITTEGFGNNHIDFASHHEEIGKRGVKVVGCTYAAQQGALVVGNQYMVAMVDNNKSKQGIENEILSNNTLCHEDAIRALEMIKAQIDGTEIQEAERKWDPNIKQNNIDQIKSQANLNFELVKNEQVLEKSRKRAEIYEKE</sequence>
<gene>
    <name evidence="1" type="primary">prdA</name>
    <name evidence="1" type="ORF">SALLE_v1c01990</name>
</gene>
<dbReference type="InterPro" id="IPR015417">
    <property type="entry name" value="Gly_reductase_pB_sua/b"/>
</dbReference>
<dbReference type="KEGG" id="salx:SALLE_v1c01990"/>
<organism evidence="1 2">
    <name type="scientific">Spiroplasma alleghenense</name>
    <dbReference type="NCBI Taxonomy" id="216931"/>
    <lineage>
        <taxon>Bacteria</taxon>
        <taxon>Bacillati</taxon>
        <taxon>Mycoplasmatota</taxon>
        <taxon>Mollicutes</taxon>
        <taxon>Entomoplasmatales</taxon>
        <taxon>Spiroplasmataceae</taxon>
        <taxon>Spiroplasma</taxon>
    </lineage>
</organism>
<dbReference type="Proteomes" id="UP000254792">
    <property type="component" value="Chromosome"/>
</dbReference>
<evidence type="ECO:0000313" key="1">
    <source>
        <dbReference type="EMBL" id="AXK50875.1"/>
    </source>
</evidence>
<dbReference type="InterPro" id="IPR031002">
    <property type="entry name" value="D_pro_red_PrdA"/>
</dbReference>
<protein>
    <submittedName>
        <fullName evidence="1">D-proline reductase (Dithiol) PrdA</fullName>
    </submittedName>
</protein>
<accession>A0A345Z2P6</accession>
<proteinExistence type="predicted"/>
<reference evidence="1 2" key="1">
    <citation type="submission" date="2018-07" db="EMBL/GenBank/DDBJ databases">
        <title>Complete genome sequence of Spiroplasma alleghenense PLHS-1 (ATCC 51752).</title>
        <authorList>
            <person name="Chou L."/>
            <person name="Lee T.-Y."/>
            <person name="Tsai Y.-M."/>
            <person name="Kuo C.-H."/>
        </authorList>
    </citation>
    <scope>NUCLEOTIDE SEQUENCE [LARGE SCALE GENOMIC DNA]</scope>
    <source>
        <strain evidence="1 2">PLHS-1</strain>
    </source>
</reference>
<keyword evidence="2" id="KW-1185">Reference proteome</keyword>